<dbReference type="InterPro" id="IPR036188">
    <property type="entry name" value="FAD/NAD-bd_sf"/>
</dbReference>
<accession>A0A0C2JHV5</accession>
<evidence type="ECO:0000256" key="3">
    <source>
        <dbReference type="ARBA" id="ARBA00048132"/>
    </source>
</evidence>
<evidence type="ECO:0000256" key="1">
    <source>
        <dbReference type="ARBA" id="ARBA00022630"/>
    </source>
</evidence>
<dbReference type="PRINTS" id="PR00368">
    <property type="entry name" value="FADPNR"/>
</dbReference>
<reference evidence="6" key="1">
    <citation type="journal article" date="2015" name="Chem. Biol.">
        <title>Structure, bioactivity, and resistance mechanism of streptomonomicin, an unusual lasso Peptide from an understudied halophilic actinomycete.</title>
        <authorList>
            <person name="Metelev M."/>
            <person name="Tietz J.I."/>
            <person name="Melby J.O."/>
            <person name="Blair P.M."/>
            <person name="Zhu L."/>
            <person name="Livnat I."/>
            <person name="Severinov K."/>
            <person name="Mitchell D.A."/>
        </authorList>
    </citation>
    <scope>NUCLEOTIDE SEQUENCE [LARGE SCALE GENOMIC DNA]</scope>
    <source>
        <strain evidence="6">YIM 90003</strain>
    </source>
</reference>
<keyword evidence="6" id="KW-1185">Reference proteome</keyword>
<evidence type="ECO:0000313" key="5">
    <source>
        <dbReference type="EMBL" id="KIH98480.1"/>
    </source>
</evidence>
<dbReference type="GO" id="GO:0004791">
    <property type="term" value="F:thioredoxin-disulfide reductase (NADPH) activity"/>
    <property type="evidence" value="ECO:0007669"/>
    <property type="project" value="UniProtKB-EC"/>
</dbReference>
<dbReference type="Proteomes" id="UP000031675">
    <property type="component" value="Unassembled WGS sequence"/>
</dbReference>
<dbReference type="STRING" id="183763.LP52_12865"/>
<dbReference type="InterPro" id="IPR023753">
    <property type="entry name" value="FAD/NAD-binding_dom"/>
</dbReference>
<comment type="caution">
    <text evidence="5">The sequence shown here is derived from an EMBL/GenBank/DDBJ whole genome shotgun (WGS) entry which is preliminary data.</text>
</comment>
<dbReference type="Pfam" id="PF07992">
    <property type="entry name" value="Pyr_redox_2"/>
    <property type="match status" value="1"/>
</dbReference>
<organism evidence="5 6">
    <name type="scientific">Streptomonospora alba</name>
    <dbReference type="NCBI Taxonomy" id="183763"/>
    <lineage>
        <taxon>Bacteria</taxon>
        <taxon>Bacillati</taxon>
        <taxon>Actinomycetota</taxon>
        <taxon>Actinomycetes</taxon>
        <taxon>Streptosporangiales</taxon>
        <taxon>Nocardiopsidaceae</taxon>
        <taxon>Streptomonospora</taxon>
    </lineage>
</organism>
<dbReference type="Gene3D" id="3.50.50.60">
    <property type="entry name" value="FAD/NAD(P)-binding domain"/>
    <property type="match status" value="2"/>
</dbReference>
<dbReference type="SUPFAM" id="SSF51905">
    <property type="entry name" value="FAD/NAD(P)-binding domain"/>
    <property type="match status" value="1"/>
</dbReference>
<protein>
    <submittedName>
        <fullName evidence="5">Thioredoxin reductase</fullName>
    </submittedName>
</protein>
<keyword evidence="1" id="KW-0285">Flavoprotein</keyword>
<name>A0A0C2JHV5_9ACTN</name>
<dbReference type="InterPro" id="IPR050097">
    <property type="entry name" value="Ferredoxin-NADP_redctase_2"/>
</dbReference>
<evidence type="ECO:0000313" key="6">
    <source>
        <dbReference type="Proteomes" id="UP000031675"/>
    </source>
</evidence>
<dbReference type="AlphaFoldDB" id="A0A0C2JHV5"/>
<keyword evidence="2" id="KW-0560">Oxidoreductase</keyword>
<comment type="catalytic activity">
    <reaction evidence="3">
        <text>[thioredoxin]-dithiol + NADP(+) = [thioredoxin]-disulfide + NADPH + H(+)</text>
        <dbReference type="Rhea" id="RHEA:20345"/>
        <dbReference type="Rhea" id="RHEA-COMP:10698"/>
        <dbReference type="Rhea" id="RHEA-COMP:10700"/>
        <dbReference type="ChEBI" id="CHEBI:15378"/>
        <dbReference type="ChEBI" id="CHEBI:29950"/>
        <dbReference type="ChEBI" id="CHEBI:50058"/>
        <dbReference type="ChEBI" id="CHEBI:57783"/>
        <dbReference type="ChEBI" id="CHEBI:58349"/>
        <dbReference type="EC" id="1.8.1.9"/>
    </reaction>
</comment>
<dbReference type="OrthoDB" id="9786503at2"/>
<evidence type="ECO:0000256" key="2">
    <source>
        <dbReference type="ARBA" id="ARBA00023002"/>
    </source>
</evidence>
<dbReference type="EMBL" id="JROO01000024">
    <property type="protein sequence ID" value="KIH98480.1"/>
    <property type="molecule type" value="Genomic_DNA"/>
</dbReference>
<evidence type="ECO:0000259" key="4">
    <source>
        <dbReference type="Pfam" id="PF07992"/>
    </source>
</evidence>
<dbReference type="PRINTS" id="PR00469">
    <property type="entry name" value="PNDRDTASEII"/>
</dbReference>
<dbReference type="PANTHER" id="PTHR48105">
    <property type="entry name" value="THIOREDOXIN REDUCTASE 1-RELATED-RELATED"/>
    <property type="match status" value="1"/>
</dbReference>
<proteinExistence type="predicted"/>
<feature type="domain" description="FAD/NAD(P)-binding" evidence="4">
    <location>
        <begin position="19"/>
        <end position="297"/>
    </location>
</feature>
<gene>
    <name evidence="5" type="ORF">LP52_12865</name>
</gene>
<sequence length="337" mass="34869">MSVQTSAYTSDALPGATVDAVVIGGGAAGLNGALMLARSRRSVAVIDSGTPRNAPAEAMHGFIVLDGTPPTEILERGREQVRRYGGRVVFAEVASAEPAAPSADGDLRFTVTLADNRAITARRLLVATGLRDVLPDVPGFAEHWGRSVVHCPYCHGWEVRDEPIGVLATGPASVHHTLLFRQLTEDLVYFTRGTALDENTRARFAARNIRVVDTPVKGVEKAADGGVAGVRLADGAFTARRVLAVATRMQARTEGLAGLELPMEDLPEDTGRRFASGMAGTTDVPGVWVAGNATDLSAQLGASAAAGALAASHINSVLAAADTDAALAATRSGTTAA</sequence>